<evidence type="ECO:0000256" key="1">
    <source>
        <dbReference type="SAM" id="MobiDB-lite"/>
    </source>
</evidence>
<dbReference type="AlphaFoldDB" id="A0A5N3WFV4"/>
<name>A0A5N3WFV4_MUNMU</name>
<proteinExistence type="predicted"/>
<comment type="caution">
    <text evidence="2">The sequence shown here is derived from an EMBL/GenBank/DDBJ whole genome shotgun (WGS) entry which is preliminary data.</text>
</comment>
<keyword evidence="3" id="KW-1185">Reference proteome</keyword>
<evidence type="ECO:0000313" key="3">
    <source>
        <dbReference type="Proteomes" id="UP000326458"/>
    </source>
</evidence>
<feature type="non-terminal residue" evidence="2">
    <location>
        <position position="1"/>
    </location>
</feature>
<evidence type="ECO:0000313" key="2">
    <source>
        <dbReference type="EMBL" id="KAB0360651.1"/>
    </source>
</evidence>
<dbReference type="Proteomes" id="UP000326458">
    <property type="component" value="Unassembled WGS sequence"/>
</dbReference>
<gene>
    <name evidence="2" type="ORF">FD754_004807</name>
</gene>
<dbReference type="EMBL" id="VCEA01000001">
    <property type="protein sequence ID" value="KAB0360651.1"/>
    <property type="molecule type" value="Genomic_DNA"/>
</dbReference>
<feature type="region of interest" description="Disordered" evidence="1">
    <location>
        <begin position="1"/>
        <end position="30"/>
    </location>
</feature>
<protein>
    <submittedName>
        <fullName evidence="2">Uncharacterized protein</fullName>
    </submittedName>
</protein>
<reference evidence="2 3" key="1">
    <citation type="submission" date="2019-06" db="EMBL/GenBank/DDBJ databases">
        <title>Discovery of a novel chromosome fission-fusion reversal in muntjac.</title>
        <authorList>
            <person name="Mudd A.B."/>
            <person name="Bredeson J.V."/>
            <person name="Baum R."/>
            <person name="Hockemeyer D."/>
            <person name="Rokhsar D.S."/>
        </authorList>
    </citation>
    <scope>NUCLEOTIDE SEQUENCE [LARGE SCALE GENOMIC DNA]</scope>
    <source>
        <strain evidence="2">UTSW_UCB_Mm</strain>
        <tissue evidence="2">Fibroblast cell line</tissue>
    </source>
</reference>
<accession>A0A5N3WFV4</accession>
<sequence>VRRWIKSPMVSVDKHQSPSLKYTGPSAVHAPPGEPDFEPSLCQTCLGDHAFQRGVLSQEKESCSWETQSGCEVSLLWIHSPERILGLCVCFFVSVPEYALKFFYFFLMHICKAFEENIELWPVLAHCTSYFFKRLYFFEQFSVQSNAERKV</sequence>
<organism evidence="2 3">
    <name type="scientific">Muntiacus muntjak</name>
    <name type="common">Barking deer</name>
    <name type="synonym">Indian muntjac</name>
    <dbReference type="NCBI Taxonomy" id="9888"/>
    <lineage>
        <taxon>Eukaryota</taxon>
        <taxon>Metazoa</taxon>
        <taxon>Chordata</taxon>
        <taxon>Craniata</taxon>
        <taxon>Vertebrata</taxon>
        <taxon>Euteleostomi</taxon>
        <taxon>Mammalia</taxon>
        <taxon>Eutheria</taxon>
        <taxon>Laurasiatheria</taxon>
        <taxon>Artiodactyla</taxon>
        <taxon>Ruminantia</taxon>
        <taxon>Pecora</taxon>
        <taxon>Cervidae</taxon>
        <taxon>Muntiacinae</taxon>
        <taxon>Muntiacus</taxon>
    </lineage>
</organism>